<dbReference type="GO" id="GO:0016747">
    <property type="term" value="F:acyltransferase activity, transferring groups other than amino-acyl groups"/>
    <property type="evidence" value="ECO:0007669"/>
    <property type="project" value="InterPro"/>
</dbReference>
<dbReference type="PANTHER" id="PTHR43877:SF5">
    <property type="entry name" value="BLL8307 PROTEIN"/>
    <property type="match status" value="1"/>
</dbReference>
<keyword evidence="1 4" id="KW-0808">Transferase</keyword>
<dbReference type="RefSeq" id="WP_130494208.1">
    <property type="nucleotide sequence ID" value="NZ_SGXD01000005.1"/>
</dbReference>
<dbReference type="InterPro" id="IPR050832">
    <property type="entry name" value="Bact_Acetyltransf"/>
</dbReference>
<dbReference type="PROSITE" id="PS51186">
    <property type="entry name" value="GNAT"/>
    <property type="match status" value="1"/>
</dbReference>
<evidence type="ECO:0000256" key="1">
    <source>
        <dbReference type="ARBA" id="ARBA00022679"/>
    </source>
</evidence>
<dbReference type="SUPFAM" id="SSF55729">
    <property type="entry name" value="Acyl-CoA N-acyltransferases (Nat)"/>
    <property type="match status" value="1"/>
</dbReference>
<dbReference type="Pfam" id="PF00583">
    <property type="entry name" value="Acetyltransf_1"/>
    <property type="match status" value="1"/>
</dbReference>
<dbReference type="Proteomes" id="UP000293638">
    <property type="component" value="Unassembled WGS sequence"/>
</dbReference>
<keyword evidence="2" id="KW-0012">Acyltransferase</keyword>
<evidence type="ECO:0000313" key="4">
    <source>
        <dbReference type="EMBL" id="RZS79990.1"/>
    </source>
</evidence>
<accession>A0A4Q7NB03</accession>
<reference evidence="4 5" key="1">
    <citation type="submission" date="2019-02" db="EMBL/GenBank/DDBJ databases">
        <title>Genomic Encyclopedia of Type Strains, Phase IV (KMG-IV): sequencing the most valuable type-strain genomes for metagenomic binning, comparative biology and taxonomic classification.</title>
        <authorList>
            <person name="Goeker M."/>
        </authorList>
    </citation>
    <scope>NUCLEOTIDE SEQUENCE [LARGE SCALE GENOMIC DNA]</scope>
    <source>
        <strain evidence="4 5">DSM 45622</strain>
    </source>
</reference>
<dbReference type="EMBL" id="SGXD01000005">
    <property type="protein sequence ID" value="RZS79990.1"/>
    <property type="molecule type" value="Genomic_DNA"/>
</dbReference>
<comment type="caution">
    <text evidence="4">The sequence shown here is derived from an EMBL/GenBank/DDBJ whole genome shotgun (WGS) entry which is preliminary data.</text>
</comment>
<dbReference type="InterPro" id="IPR000182">
    <property type="entry name" value="GNAT_dom"/>
</dbReference>
<dbReference type="OrthoDB" id="9803233at2"/>
<evidence type="ECO:0000256" key="2">
    <source>
        <dbReference type="ARBA" id="ARBA00023315"/>
    </source>
</evidence>
<dbReference type="PANTHER" id="PTHR43877">
    <property type="entry name" value="AMINOALKYLPHOSPHONATE N-ACETYLTRANSFERASE-RELATED-RELATED"/>
    <property type="match status" value="1"/>
</dbReference>
<gene>
    <name evidence="4" type="ORF">EV189_3469</name>
</gene>
<evidence type="ECO:0000259" key="3">
    <source>
        <dbReference type="PROSITE" id="PS51186"/>
    </source>
</evidence>
<feature type="domain" description="N-acetyltransferase" evidence="3">
    <location>
        <begin position="6"/>
        <end position="157"/>
    </location>
</feature>
<protein>
    <submittedName>
        <fullName evidence="4">Putative acetyltransferase</fullName>
    </submittedName>
</protein>
<dbReference type="InterPro" id="IPR016181">
    <property type="entry name" value="Acyl_CoA_acyltransferase"/>
</dbReference>
<keyword evidence="5" id="KW-1185">Reference proteome</keyword>
<sequence>MSAQTVVVLPGHPSEPDVAALLEAHAGFCAQHSPPEDVHVLAAPRLAAEDVTFRCAREDGRLLGVGALRHLDAETAELKSMHTAAAARGRGVARTVLTDLLAIARSRGYRRVYLETGSMEAFAPARALYASAGFVACEPFADYAPSVNSSFFTLALD</sequence>
<organism evidence="4 5">
    <name type="scientific">Motilibacter rhizosphaerae</name>
    <dbReference type="NCBI Taxonomy" id="598652"/>
    <lineage>
        <taxon>Bacteria</taxon>
        <taxon>Bacillati</taxon>
        <taxon>Actinomycetota</taxon>
        <taxon>Actinomycetes</taxon>
        <taxon>Motilibacterales</taxon>
        <taxon>Motilibacteraceae</taxon>
        <taxon>Motilibacter</taxon>
    </lineage>
</organism>
<proteinExistence type="predicted"/>
<dbReference type="AlphaFoldDB" id="A0A4Q7NB03"/>
<name>A0A4Q7NB03_9ACTN</name>
<evidence type="ECO:0000313" key="5">
    <source>
        <dbReference type="Proteomes" id="UP000293638"/>
    </source>
</evidence>
<dbReference type="Gene3D" id="3.40.630.30">
    <property type="match status" value="1"/>
</dbReference>